<dbReference type="RefSeq" id="WP_188106825.1">
    <property type="nucleotide sequence ID" value="NZ_JAANIH010000064.1"/>
</dbReference>
<dbReference type="EMBL" id="JAATTO010000063">
    <property type="protein sequence ID" value="MBC9983165.1"/>
    <property type="molecule type" value="Genomic_DNA"/>
</dbReference>
<dbReference type="Pfam" id="PF17342">
    <property type="entry name" value="DUF5372"/>
    <property type="match status" value="1"/>
</dbReference>
<gene>
    <name evidence="1" type="ORF">HA482_33710</name>
</gene>
<reference evidence="1 2" key="1">
    <citation type="journal article" date="2020" name="Arch. Microbiol.">
        <title>Bradyrhizobium campsiandrae sp. nov., a nitrogen-fixing bacterial strain isolated from a native leguminous tree from the Amazon adapted to flooded conditions.</title>
        <authorList>
            <person name="Cabral Michel D."/>
            <person name="Martins da Costa E."/>
            <person name="Azarias Guimaraes A."/>
            <person name="Soares de Carvalho T."/>
            <person name="Santos de Castro Caputo P."/>
            <person name="Willems A."/>
            <person name="de Souza Moreira F.M."/>
        </authorList>
    </citation>
    <scope>NUCLEOTIDE SEQUENCE [LARGE SCALE GENOMIC DNA]</scope>
    <source>
        <strain evidence="2">INPA 384B</strain>
    </source>
</reference>
<dbReference type="Proteomes" id="UP000639516">
    <property type="component" value="Unassembled WGS sequence"/>
</dbReference>
<sequence length="106" mass="11799">MKRSPWQKPPTASGVGTTCQKVRITHPFHPLCGHEFTLICRRRHWGEDRVVHQGRDGRVHTIPSAWTDIDPVDEFRRVGGRAAFRTVDLLALSEALGRFGEGTGGG</sequence>
<keyword evidence="2" id="KW-1185">Reference proteome</keyword>
<evidence type="ECO:0000313" key="2">
    <source>
        <dbReference type="Proteomes" id="UP000639516"/>
    </source>
</evidence>
<protein>
    <recommendedName>
        <fullName evidence="3">Transposase</fullName>
    </recommendedName>
</protein>
<evidence type="ECO:0008006" key="3">
    <source>
        <dbReference type="Google" id="ProtNLM"/>
    </source>
</evidence>
<evidence type="ECO:0000313" key="1">
    <source>
        <dbReference type="EMBL" id="MBC9983165.1"/>
    </source>
</evidence>
<name>A0ABR7UGE9_9BRAD</name>
<proteinExistence type="predicted"/>
<dbReference type="InterPro" id="IPR035315">
    <property type="entry name" value="DUF5372"/>
</dbReference>
<comment type="caution">
    <text evidence="1">The sequence shown here is derived from an EMBL/GenBank/DDBJ whole genome shotgun (WGS) entry which is preliminary data.</text>
</comment>
<organism evidence="1 2">
    <name type="scientific">Bradyrhizobium campsiandrae</name>
    <dbReference type="NCBI Taxonomy" id="1729892"/>
    <lineage>
        <taxon>Bacteria</taxon>
        <taxon>Pseudomonadati</taxon>
        <taxon>Pseudomonadota</taxon>
        <taxon>Alphaproteobacteria</taxon>
        <taxon>Hyphomicrobiales</taxon>
        <taxon>Nitrobacteraceae</taxon>
        <taxon>Bradyrhizobium</taxon>
    </lineage>
</organism>
<accession>A0ABR7UGE9</accession>